<dbReference type="Gene3D" id="3.40.50.300">
    <property type="entry name" value="P-loop containing nucleotide triphosphate hydrolases"/>
    <property type="match status" value="2"/>
</dbReference>
<evidence type="ECO:0000313" key="7">
    <source>
        <dbReference type="Proteomes" id="UP001318860"/>
    </source>
</evidence>
<sequence>MEKKEEYPNCSSAEVDNTNSPKDEIHEVLQTLEQQTNWDGSPLFKYNGYWFPQHFFRPILSFQKHFKAKDSDIILASSPKSGTTWLKALAFSIVNRNVYPNDQSPLLTCNPHALVPSLERHLYSLQENPDLEHIPNPRIFSTHMPFSSIRPDSIRDSECKTIYGIHPYGPFWDHILESWNAHLKNPEKALFLKYEDLKQDTTFHIKKIAEFLGCPFSLEEEKQGLIEQIAKLCSFENLKNLEVNKTGKIRGVLKNSSFFRKEKLEIGAII</sequence>
<dbReference type="EMBL" id="JABTTQ020003479">
    <property type="protein sequence ID" value="KAK6116887.1"/>
    <property type="molecule type" value="Genomic_DNA"/>
</dbReference>
<gene>
    <name evidence="6" type="ORF">DH2020_049378</name>
</gene>
<name>A0ABR0U318_REHGL</name>
<dbReference type="EC" id="2.8.2.-" evidence="3"/>
<feature type="domain" description="Sulfotransferase" evidence="5">
    <location>
        <begin position="166"/>
        <end position="263"/>
    </location>
</feature>
<accession>A0ABR0U318</accession>
<feature type="domain" description="Sulfotransferase" evidence="5">
    <location>
        <begin position="70"/>
        <end position="163"/>
    </location>
</feature>
<evidence type="ECO:0000259" key="5">
    <source>
        <dbReference type="Pfam" id="PF00685"/>
    </source>
</evidence>
<keyword evidence="7" id="KW-1185">Reference proteome</keyword>
<dbReference type="PANTHER" id="PTHR11783">
    <property type="entry name" value="SULFOTRANSFERASE SULT"/>
    <property type="match status" value="1"/>
</dbReference>
<dbReference type="InterPro" id="IPR027417">
    <property type="entry name" value="P-loop_NTPase"/>
</dbReference>
<keyword evidence="2 3" id="KW-0808">Transferase</keyword>
<evidence type="ECO:0000256" key="4">
    <source>
        <dbReference type="SAM" id="MobiDB-lite"/>
    </source>
</evidence>
<proteinExistence type="inferred from homology"/>
<dbReference type="SUPFAM" id="SSF52540">
    <property type="entry name" value="P-loop containing nucleoside triphosphate hydrolases"/>
    <property type="match status" value="1"/>
</dbReference>
<feature type="region of interest" description="Disordered" evidence="4">
    <location>
        <begin position="1"/>
        <end position="22"/>
    </location>
</feature>
<dbReference type="InterPro" id="IPR000863">
    <property type="entry name" value="Sulfotransferase_dom"/>
</dbReference>
<dbReference type="Proteomes" id="UP001318860">
    <property type="component" value="Unassembled WGS sequence"/>
</dbReference>
<evidence type="ECO:0000313" key="6">
    <source>
        <dbReference type="EMBL" id="KAK6116887.1"/>
    </source>
</evidence>
<comment type="caution">
    <text evidence="6">The sequence shown here is derived from an EMBL/GenBank/DDBJ whole genome shotgun (WGS) entry which is preliminary data.</text>
</comment>
<feature type="compositionally biased region" description="Polar residues" evidence="4">
    <location>
        <begin position="9"/>
        <end position="20"/>
    </location>
</feature>
<evidence type="ECO:0000256" key="2">
    <source>
        <dbReference type="ARBA" id="ARBA00022679"/>
    </source>
</evidence>
<reference evidence="6 7" key="1">
    <citation type="journal article" date="2021" name="Comput. Struct. Biotechnol. J.">
        <title>De novo genome assembly of the potent medicinal plant Rehmannia glutinosa using nanopore technology.</title>
        <authorList>
            <person name="Ma L."/>
            <person name="Dong C."/>
            <person name="Song C."/>
            <person name="Wang X."/>
            <person name="Zheng X."/>
            <person name="Niu Y."/>
            <person name="Chen S."/>
            <person name="Feng W."/>
        </authorList>
    </citation>
    <scope>NUCLEOTIDE SEQUENCE [LARGE SCALE GENOMIC DNA]</scope>
    <source>
        <strain evidence="6">DH-2019</strain>
    </source>
</reference>
<evidence type="ECO:0000256" key="3">
    <source>
        <dbReference type="RuleBase" id="RU361155"/>
    </source>
</evidence>
<organism evidence="6 7">
    <name type="scientific">Rehmannia glutinosa</name>
    <name type="common">Chinese foxglove</name>
    <dbReference type="NCBI Taxonomy" id="99300"/>
    <lineage>
        <taxon>Eukaryota</taxon>
        <taxon>Viridiplantae</taxon>
        <taxon>Streptophyta</taxon>
        <taxon>Embryophyta</taxon>
        <taxon>Tracheophyta</taxon>
        <taxon>Spermatophyta</taxon>
        <taxon>Magnoliopsida</taxon>
        <taxon>eudicotyledons</taxon>
        <taxon>Gunneridae</taxon>
        <taxon>Pentapetalae</taxon>
        <taxon>asterids</taxon>
        <taxon>lamiids</taxon>
        <taxon>Lamiales</taxon>
        <taxon>Orobanchaceae</taxon>
        <taxon>Rehmannieae</taxon>
        <taxon>Rehmannia</taxon>
    </lineage>
</organism>
<protein>
    <recommendedName>
        <fullName evidence="3">Sulfotransferase</fullName>
        <ecNumber evidence="3">2.8.2.-</ecNumber>
    </recommendedName>
</protein>
<evidence type="ECO:0000256" key="1">
    <source>
        <dbReference type="ARBA" id="ARBA00005771"/>
    </source>
</evidence>
<dbReference type="Pfam" id="PF00685">
    <property type="entry name" value="Sulfotransfer_1"/>
    <property type="match status" value="2"/>
</dbReference>
<comment type="similarity">
    <text evidence="1 3">Belongs to the sulfotransferase 1 family.</text>
</comment>